<gene>
    <name evidence="6" type="ORF">GHK86_15725</name>
</gene>
<dbReference type="InterPro" id="IPR000537">
    <property type="entry name" value="UbiA_prenyltransferase"/>
</dbReference>
<evidence type="ECO:0000256" key="4">
    <source>
        <dbReference type="ARBA" id="ARBA00023136"/>
    </source>
</evidence>
<evidence type="ECO:0000256" key="5">
    <source>
        <dbReference type="SAM" id="Phobius"/>
    </source>
</evidence>
<dbReference type="EMBL" id="WJHE01000880">
    <property type="protein sequence ID" value="MST34166.1"/>
    <property type="molecule type" value="Genomic_DNA"/>
</dbReference>
<evidence type="ECO:0000256" key="1">
    <source>
        <dbReference type="ARBA" id="ARBA00004141"/>
    </source>
</evidence>
<dbReference type="NCBIfam" id="NF008978">
    <property type="entry name" value="PRK12324.1-4"/>
    <property type="match status" value="1"/>
</dbReference>
<dbReference type="CDD" id="cd13963">
    <property type="entry name" value="PT_UbiA_2"/>
    <property type="match status" value="1"/>
</dbReference>
<feature type="transmembrane region" description="Helical" evidence="5">
    <location>
        <begin position="39"/>
        <end position="58"/>
    </location>
</feature>
<keyword evidence="2 5" id="KW-0812">Transmembrane</keyword>
<evidence type="ECO:0000256" key="2">
    <source>
        <dbReference type="ARBA" id="ARBA00022692"/>
    </source>
</evidence>
<sequence>MSRIRALVAAARPRQWTKNVLVFAAPCAAGVLDHASPALRALAAFALFCVVASGSYFVNDALDAEADRAHPVKRHRPVASGAIPVPAAIAVGAALEAVGVVLAALIDWQLAVTMLVYVAVQIAYNIWLKHLPVWDLVCVASGFVLRAIAGGVAVAVPVSQWFLIVATFGSLLMVTGKRLAELLELGDGGGAHRRTLSEYSATFLQTILAISAGGAMIGYALWAFDLRTALRHHSAPIWFELSIVPVLIALLRYTFLVEQGQGARPERLVLGDRSLQLLGLAWVVLLGIGVYGR</sequence>
<keyword evidence="3 5" id="KW-1133">Transmembrane helix</keyword>
<feature type="transmembrane region" description="Helical" evidence="5">
    <location>
        <begin position="108"/>
        <end position="127"/>
    </location>
</feature>
<reference evidence="6 7" key="1">
    <citation type="submission" date="2019-11" db="EMBL/GenBank/DDBJ databases">
        <title>Acidiferrimicrobium australis gen. nov., sp. nov., an acidophilic and obligately heterotrophic, member of the Actinobacteria that catalyses dissimilatory oxido- reduction of iron isolated from metal-rich acidic water in Chile.</title>
        <authorList>
            <person name="Gonzalez D."/>
            <person name="Huber K."/>
            <person name="Hedrich S."/>
            <person name="Rojas-Villalobos C."/>
            <person name="Quatrini R."/>
            <person name="Dinamarca M.A."/>
            <person name="Schwarz A."/>
            <person name="Canales C."/>
            <person name="Nancucheo I."/>
        </authorList>
    </citation>
    <scope>NUCLEOTIDE SEQUENCE [LARGE SCALE GENOMIC DNA]</scope>
    <source>
        <strain evidence="6 7">USS-CCA1</strain>
    </source>
</reference>
<dbReference type="EC" id="2.4.2.45" evidence="6"/>
<feature type="transmembrane region" description="Helical" evidence="5">
    <location>
        <begin position="236"/>
        <end position="255"/>
    </location>
</feature>
<dbReference type="Proteomes" id="UP000437736">
    <property type="component" value="Unassembled WGS sequence"/>
</dbReference>
<keyword evidence="6" id="KW-0328">Glycosyltransferase</keyword>
<keyword evidence="7" id="KW-1185">Reference proteome</keyword>
<feature type="transmembrane region" description="Helical" evidence="5">
    <location>
        <begin position="134"/>
        <end position="155"/>
    </location>
</feature>
<dbReference type="GO" id="GO:0016757">
    <property type="term" value="F:glycosyltransferase activity"/>
    <property type="evidence" value="ECO:0007669"/>
    <property type="project" value="UniProtKB-KW"/>
</dbReference>
<proteinExistence type="predicted"/>
<evidence type="ECO:0000313" key="7">
    <source>
        <dbReference type="Proteomes" id="UP000437736"/>
    </source>
</evidence>
<organism evidence="6 7">
    <name type="scientific">Acidiferrimicrobium australe</name>
    <dbReference type="NCBI Taxonomy" id="2664430"/>
    <lineage>
        <taxon>Bacteria</taxon>
        <taxon>Bacillati</taxon>
        <taxon>Actinomycetota</taxon>
        <taxon>Acidimicrobiia</taxon>
        <taxon>Acidimicrobiales</taxon>
        <taxon>Acidimicrobiaceae</taxon>
        <taxon>Acidiferrimicrobium</taxon>
    </lineage>
</organism>
<dbReference type="Pfam" id="PF01040">
    <property type="entry name" value="UbiA"/>
    <property type="match status" value="1"/>
</dbReference>
<dbReference type="Gene3D" id="1.10.357.140">
    <property type="entry name" value="UbiA prenyltransferase"/>
    <property type="match status" value="1"/>
</dbReference>
<accession>A0ABW9QXU9</accession>
<name>A0ABW9QXU9_9ACTN</name>
<protein>
    <submittedName>
        <fullName evidence="6">Decaprenyl-phosphate phosphoribosyltransferase</fullName>
        <ecNumber evidence="6">2.4.2.45</ecNumber>
    </submittedName>
</protein>
<evidence type="ECO:0000256" key="3">
    <source>
        <dbReference type="ARBA" id="ARBA00022989"/>
    </source>
</evidence>
<feature type="transmembrane region" description="Helical" evidence="5">
    <location>
        <begin position="78"/>
        <end position="102"/>
    </location>
</feature>
<comment type="caution">
    <text evidence="6">The sequence shown here is derived from an EMBL/GenBank/DDBJ whole genome shotgun (WGS) entry which is preliminary data.</text>
</comment>
<evidence type="ECO:0000313" key="6">
    <source>
        <dbReference type="EMBL" id="MST34166.1"/>
    </source>
</evidence>
<feature type="transmembrane region" description="Helical" evidence="5">
    <location>
        <begin position="201"/>
        <end position="224"/>
    </location>
</feature>
<keyword evidence="4 5" id="KW-0472">Membrane</keyword>
<comment type="subcellular location">
    <subcellularLocation>
        <location evidence="1">Membrane</location>
        <topology evidence="1">Multi-pass membrane protein</topology>
    </subcellularLocation>
</comment>
<feature type="transmembrane region" description="Helical" evidence="5">
    <location>
        <begin position="275"/>
        <end position="292"/>
    </location>
</feature>
<dbReference type="InterPro" id="IPR044878">
    <property type="entry name" value="UbiA_sf"/>
</dbReference>
<keyword evidence="6" id="KW-0808">Transferase</keyword>